<evidence type="ECO:0000313" key="3">
    <source>
        <dbReference type="Proteomes" id="UP000023152"/>
    </source>
</evidence>
<keyword evidence="3" id="KW-1185">Reference proteome</keyword>
<dbReference type="OrthoDB" id="4977at2759"/>
<dbReference type="AlphaFoldDB" id="X6MHC9"/>
<protein>
    <submittedName>
        <fullName evidence="2">Uncharacterized protein</fullName>
    </submittedName>
</protein>
<feature type="compositionally biased region" description="Basic and acidic residues" evidence="1">
    <location>
        <begin position="11"/>
        <end position="33"/>
    </location>
</feature>
<dbReference type="Proteomes" id="UP000023152">
    <property type="component" value="Unassembled WGS sequence"/>
</dbReference>
<feature type="region of interest" description="Disordered" evidence="1">
    <location>
        <begin position="1"/>
        <end position="67"/>
    </location>
</feature>
<gene>
    <name evidence="2" type="ORF">RFI_23986</name>
</gene>
<sequence length="92" mass="10414">MLTFGSNDTDEDKKEEPIEVKDNSANGDKKAAEEFEEEKVEPTPAFEKSQQATETSSNSAAEIKFEHPLQKYLRLKEEVSELEKNLKPLADL</sequence>
<comment type="caution">
    <text evidence="2">The sequence shown here is derived from an EMBL/GenBank/DDBJ whole genome shotgun (WGS) entry which is preliminary data.</text>
</comment>
<reference evidence="2 3" key="1">
    <citation type="journal article" date="2013" name="Curr. Biol.">
        <title>The Genome of the Foraminiferan Reticulomyxa filosa.</title>
        <authorList>
            <person name="Glockner G."/>
            <person name="Hulsmann N."/>
            <person name="Schleicher M."/>
            <person name="Noegel A.A."/>
            <person name="Eichinger L."/>
            <person name="Gallinger C."/>
            <person name="Pawlowski J."/>
            <person name="Sierra R."/>
            <person name="Euteneuer U."/>
            <person name="Pillet L."/>
            <person name="Moustafa A."/>
            <person name="Platzer M."/>
            <person name="Groth M."/>
            <person name="Szafranski K."/>
            <person name="Schliwa M."/>
        </authorList>
    </citation>
    <scope>NUCLEOTIDE SEQUENCE [LARGE SCALE GENOMIC DNA]</scope>
</reference>
<evidence type="ECO:0000256" key="1">
    <source>
        <dbReference type="SAM" id="MobiDB-lite"/>
    </source>
</evidence>
<feature type="compositionally biased region" description="Polar residues" evidence="1">
    <location>
        <begin position="48"/>
        <end position="60"/>
    </location>
</feature>
<dbReference type="EMBL" id="ASPP01020640">
    <property type="protein sequence ID" value="ETO13388.1"/>
    <property type="molecule type" value="Genomic_DNA"/>
</dbReference>
<feature type="non-terminal residue" evidence="2">
    <location>
        <position position="92"/>
    </location>
</feature>
<name>X6MHC9_RETFI</name>
<proteinExistence type="predicted"/>
<accession>X6MHC9</accession>
<organism evidence="2 3">
    <name type="scientific">Reticulomyxa filosa</name>
    <dbReference type="NCBI Taxonomy" id="46433"/>
    <lineage>
        <taxon>Eukaryota</taxon>
        <taxon>Sar</taxon>
        <taxon>Rhizaria</taxon>
        <taxon>Retaria</taxon>
        <taxon>Foraminifera</taxon>
        <taxon>Monothalamids</taxon>
        <taxon>Reticulomyxidae</taxon>
        <taxon>Reticulomyxa</taxon>
    </lineage>
</organism>
<evidence type="ECO:0000313" key="2">
    <source>
        <dbReference type="EMBL" id="ETO13388.1"/>
    </source>
</evidence>